<dbReference type="InterPro" id="IPR024336">
    <property type="entry name" value="tRNA_splic_suSen54_N"/>
</dbReference>
<sequence>MRPSLGRGQKLNAVSDEADPQLDALRLEWLRRLQAPRTHASASLPSAEWDPVRALAKVTKECGRDLLLMGFHRDGSQWLYPAEMLCLLEDSLLKVTMKPAPEDASTPAAATGTDGTGTSSASVSGGASSAPAPRVLSLQEAYFYVLGGATPVVDRTVYAVFAYLYRGGFICQMRDDSEVSGAVGGAAGVGSAGASASAPSTASAAPLPPMLHVYHRRNFARTKARDGRLLPLFVAAVFATPEDMPNLDAPTPQVLRALCERVAPIPLRCACAWQSQILFFDLGLPPDGRRLHVPSGASLAPEAAAAAAADEAARAAASATVDEAPMEVEGAASASAPADVGPDIFPGAAVTAEANNSSQVKVTAIAGGKPVPVVTVAQRDLYRKYGWPAEPQMRQFLEVFKEEFQS</sequence>
<dbReference type="OrthoDB" id="408683at2759"/>
<evidence type="ECO:0000259" key="4">
    <source>
        <dbReference type="Pfam" id="PF12928"/>
    </source>
</evidence>
<dbReference type="Pfam" id="PF12928">
    <property type="entry name" value="tRNA_int_end_N2"/>
    <property type="match status" value="1"/>
</dbReference>
<reference evidence="6" key="1">
    <citation type="journal article" date="2015" name="PLoS Genet.">
        <title>Genome Sequence and Transcriptome Analyses of Chrysochromulina tobin: Metabolic Tools for Enhanced Algal Fitness in the Prominent Order Prymnesiales (Haptophyceae).</title>
        <authorList>
            <person name="Hovde B.T."/>
            <person name="Deodato C.R."/>
            <person name="Hunsperger H.M."/>
            <person name="Ryken S.A."/>
            <person name="Yost W."/>
            <person name="Jha R.K."/>
            <person name="Patterson J."/>
            <person name="Monnat R.J. Jr."/>
            <person name="Barlow S.B."/>
            <person name="Starkenburg S.R."/>
            <person name="Cattolico R.A."/>
        </authorList>
    </citation>
    <scope>NUCLEOTIDE SEQUENCE</scope>
    <source>
        <strain evidence="6">CCMP291</strain>
    </source>
</reference>
<protein>
    <recommendedName>
        <fullName evidence="4">tRNA-splicing endonuclease subunit Sen54 N-terminal domain-containing protein</fullName>
    </recommendedName>
</protein>
<dbReference type="PANTHER" id="PTHR21027:SF1">
    <property type="entry name" value="TRNA-SPLICING ENDONUCLEASE SUBUNIT SEN54"/>
    <property type="match status" value="1"/>
</dbReference>
<organism evidence="5 6">
    <name type="scientific">Chrysochromulina tobinii</name>
    <dbReference type="NCBI Taxonomy" id="1460289"/>
    <lineage>
        <taxon>Eukaryota</taxon>
        <taxon>Haptista</taxon>
        <taxon>Haptophyta</taxon>
        <taxon>Prymnesiophyceae</taxon>
        <taxon>Prymnesiales</taxon>
        <taxon>Chrysochromulinaceae</taxon>
        <taxon>Chrysochromulina</taxon>
    </lineage>
</organism>
<dbReference type="GO" id="GO:0000379">
    <property type="term" value="P:tRNA-type intron splice site recognition and cleavage"/>
    <property type="evidence" value="ECO:0007669"/>
    <property type="project" value="TreeGrafter"/>
</dbReference>
<dbReference type="PANTHER" id="PTHR21027">
    <property type="entry name" value="TRNA-SPLICING ENDONUCLEASE SUBUNIT SEN54"/>
    <property type="match status" value="1"/>
</dbReference>
<dbReference type="EMBL" id="JWZX01003319">
    <property type="protein sequence ID" value="KOO21977.1"/>
    <property type="molecule type" value="Genomic_DNA"/>
</dbReference>
<evidence type="ECO:0000256" key="1">
    <source>
        <dbReference type="ARBA" id="ARBA00005736"/>
    </source>
</evidence>
<evidence type="ECO:0000313" key="6">
    <source>
        <dbReference type="Proteomes" id="UP000037460"/>
    </source>
</evidence>
<comment type="similarity">
    <text evidence="1">Belongs to the SEN54 family.</text>
</comment>
<evidence type="ECO:0000256" key="2">
    <source>
        <dbReference type="ARBA" id="ARBA00022694"/>
    </source>
</evidence>
<dbReference type="GO" id="GO:0000214">
    <property type="term" value="C:tRNA-intron endonuclease complex"/>
    <property type="evidence" value="ECO:0007669"/>
    <property type="project" value="TreeGrafter"/>
</dbReference>
<gene>
    <name evidence="5" type="ORF">Ctob_007888</name>
</gene>
<name>A0A0M0J6P0_9EUKA</name>
<accession>A0A0M0J6P0</accession>
<keyword evidence="2" id="KW-0819">tRNA processing</keyword>
<evidence type="ECO:0000256" key="3">
    <source>
        <dbReference type="SAM" id="MobiDB-lite"/>
    </source>
</evidence>
<dbReference type="Proteomes" id="UP000037460">
    <property type="component" value="Unassembled WGS sequence"/>
</dbReference>
<keyword evidence="6" id="KW-1185">Reference proteome</keyword>
<proteinExistence type="inferred from homology"/>
<evidence type="ECO:0000313" key="5">
    <source>
        <dbReference type="EMBL" id="KOO21977.1"/>
    </source>
</evidence>
<dbReference type="InterPro" id="IPR024337">
    <property type="entry name" value="tRNA_splic_suSen54"/>
</dbReference>
<feature type="compositionally biased region" description="Low complexity" evidence="3">
    <location>
        <begin position="104"/>
        <end position="128"/>
    </location>
</feature>
<dbReference type="AlphaFoldDB" id="A0A0M0J6P0"/>
<feature type="region of interest" description="Disordered" evidence="3">
    <location>
        <begin position="101"/>
        <end position="128"/>
    </location>
</feature>
<comment type="caution">
    <text evidence="5">The sequence shown here is derived from an EMBL/GenBank/DDBJ whole genome shotgun (WGS) entry which is preliminary data.</text>
</comment>
<feature type="domain" description="tRNA-splicing endonuclease subunit Sen54 N-terminal" evidence="4">
    <location>
        <begin position="33"/>
        <end position="89"/>
    </location>
</feature>